<sequence>MALNLSKTLVIGISATTLFDLSEADTVFREFLKKDNNTLEEFWVYMLMKFSF</sequence>
<organism evidence="1">
    <name type="scientific">hydrothermal vent metagenome</name>
    <dbReference type="NCBI Taxonomy" id="652676"/>
    <lineage>
        <taxon>unclassified sequences</taxon>
        <taxon>metagenomes</taxon>
        <taxon>ecological metagenomes</taxon>
    </lineage>
</organism>
<evidence type="ECO:0008006" key="2">
    <source>
        <dbReference type="Google" id="ProtNLM"/>
    </source>
</evidence>
<protein>
    <recommendedName>
        <fullName evidence="2">5'-nucleotidase</fullName>
    </recommendedName>
</protein>
<dbReference type="AlphaFoldDB" id="A0A1W1C3Y0"/>
<accession>A0A1W1C3Y0</accession>
<proteinExistence type="predicted"/>
<name>A0A1W1C3Y0_9ZZZZ</name>
<gene>
    <name evidence="1" type="ORF">MNB_SV-3-1006</name>
</gene>
<reference evidence="1" key="1">
    <citation type="submission" date="2016-10" db="EMBL/GenBank/DDBJ databases">
        <authorList>
            <person name="de Groot N.N."/>
        </authorList>
    </citation>
    <scope>NUCLEOTIDE SEQUENCE</scope>
</reference>
<dbReference type="EMBL" id="FPHI01000022">
    <property type="protein sequence ID" value="SFV60444.1"/>
    <property type="molecule type" value="Genomic_DNA"/>
</dbReference>
<evidence type="ECO:0000313" key="1">
    <source>
        <dbReference type="EMBL" id="SFV60444.1"/>
    </source>
</evidence>